<dbReference type="PANTHER" id="PTHR32341">
    <property type="entry name" value="INTERFERON-INDUCIBLE GTPASE"/>
    <property type="match status" value="1"/>
</dbReference>
<proteinExistence type="predicted"/>
<comment type="caution">
    <text evidence="1">The sequence shown here is derived from an EMBL/GenBank/DDBJ whole genome shotgun (WGS) entry which is preliminary data.</text>
</comment>
<keyword evidence="2" id="KW-1185">Reference proteome</keyword>
<evidence type="ECO:0000313" key="2">
    <source>
        <dbReference type="Proteomes" id="UP001319882"/>
    </source>
</evidence>
<dbReference type="PANTHER" id="PTHR32341:SF10">
    <property type="entry name" value="INTERFERON-INDUCIBLE GTPASE 5"/>
    <property type="match status" value="1"/>
</dbReference>
<dbReference type="RefSeq" id="WP_227388509.1">
    <property type="nucleotide sequence ID" value="NZ_JBHSCJ010000003.1"/>
</dbReference>
<evidence type="ECO:0008006" key="3">
    <source>
        <dbReference type="Google" id="ProtNLM"/>
    </source>
</evidence>
<gene>
    <name evidence="1" type="ORF">GEV37_02045</name>
</gene>
<sequence length="176" mass="19117">MIDSIEELERIRLACHKKVTRSSSLSAGAAIIPIPGVDIGSDVAILLRLIPQINEKFGLTPEQIEALDTESKIMVMTAISNVGSKMAGKYITRKLIVNLLQKMGFKIAAKGTSKFVPFIGSAVAGGISYTAMKYMGNKHIEDCYQIALEALEQRNFDAAEPIDVTPTPTDPPPRQD</sequence>
<name>A0ABS8DNM5_9GAMM</name>
<dbReference type="EMBL" id="WHVL01000001">
    <property type="protein sequence ID" value="MCB8887911.1"/>
    <property type="molecule type" value="Genomic_DNA"/>
</dbReference>
<organism evidence="1 2">
    <name type="scientific">Vreelandella malpeensis</name>
    <dbReference type="NCBI Taxonomy" id="1172368"/>
    <lineage>
        <taxon>Bacteria</taxon>
        <taxon>Pseudomonadati</taxon>
        <taxon>Pseudomonadota</taxon>
        <taxon>Gammaproteobacteria</taxon>
        <taxon>Oceanospirillales</taxon>
        <taxon>Halomonadaceae</taxon>
        <taxon>Vreelandella</taxon>
    </lineage>
</organism>
<accession>A0ABS8DNM5</accession>
<evidence type="ECO:0000313" key="1">
    <source>
        <dbReference type="EMBL" id="MCB8887911.1"/>
    </source>
</evidence>
<dbReference type="InterPro" id="IPR051515">
    <property type="entry name" value="IRG"/>
</dbReference>
<dbReference type="Proteomes" id="UP001319882">
    <property type="component" value="Unassembled WGS sequence"/>
</dbReference>
<protein>
    <recommendedName>
        <fullName evidence="3">DUF697 domain-containing protein</fullName>
    </recommendedName>
</protein>
<reference evidence="1 2" key="1">
    <citation type="journal article" date="2021" name="Sci. Rep.">
        <title>Genome analysis of a halophilic bacterium Halomonas malpeensis YU-PRIM-29(T) reveals its exopolysaccharide and pigment producing capabilities.</title>
        <authorList>
            <person name="Athmika"/>
            <person name="Ghate S.D."/>
            <person name="Arun A.B."/>
            <person name="Rao S.S."/>
            <person name="Kumar S.T.A."/>
            <person name="Kandiyil M.K."/>
            <person name="Saptami K."/>
            <person name="Rekha P.D."/>
        </authorList>
    </citation>
    <scope>NUCLEOTIDE SEQUENCE [LARGE SCALE GENOMIC DNA]</scope>
    <source>
        <strain evidence="2">prim 29</strain>
    </source>
</reference>